<feature type="transmembrane region" description="Helical" evidence="5">
    <location>
        <begin position="339"/>
        <end position="364"/>
    </location>
</feature>
<dbReference type="InterPro" id="IPR052556">
    <property type="entry name" value="PolySynth_Transporter"/>
</dbReference>
<feature type="transmembrane region" description="Helical" evidence="5">
    <location>
        <begin position="177"/>
        <end position="196"/>
    </location>
</feature>
<dbReference type="EMBL" id="JAQJZJ010000010">
    <property type="protein sequence ID" value="MDA7088509.1"/>
    <property type="molecule type" value="Genomic_DNA"/>
</dbReference>
<comment type="subcellular location">
    <subcellularLocation>
        <location evidence="1">Membrane</location>
        <topology evidence="1">Multi-pass membrane protein</topology>
    </subcellularLocation>
</comment>
<keyword evidence="3 5" id="KW-1133">Transmembrane helix</keyword>
<feature type="transmembrane region" description="Helical" evidence="5">
    <location>
        <begin position="262"/>
        <end position="286"/>
    </location>
</feature>
<dbReference type="PROSITE" id="PS51257">
    <property type="entry name" value="PROKAR_LIPOPROTEIN"/>
    <property type="match status" value="1"/>
</dbReference>
<protein>
    <submittedName>
        <fullName evidence="6">Flippase</fullName>
    </submittedName>
</protein>
<evidence type="ECO:0000256" key="1">
    <source>
        <dbReference type="ARBA" id="ARBA00004141"/>
    </source>
</evidence>
<evidence type="ECO:0000256" key="5">
    <source>
        <dbReference type="SAM" id="Phobius"/>
    </source>
</evidence>
<feature type="transmembrane region" description="Helical" evidence="5">
    <location>
        <begin position="400"/>
        <end position="419"/>
    </location>
</feature>
<evidence type="ECO:0000256" key="3">
    <source>
        <dbReference type="ARBA" id="ARBA00022989"/>
    </source>
</evidence>
<keyword evidence="4 5" id="KW-0472">Membrane</keyword>
<evidence type="ECO:0000313" key="6">
    <source>
        <dbReference type="EMBL" id="MDA7088509.1"/>
    </source>
</evidence>
<proteinExistence type="predicted"/>
<dbReference type="PANTHER" id="PTHR43424">
    <property type="entry name" value="LOCUS PUTATIVE PROTEIN 1-RELATED"/>
    <property type="match status" value="1"/>
</dbReference>
<organism evidence="6 7">
    <name type="scientific">Pseudomonas aestuarii</name>
    <dbReference type="NCBI Taxonomy" id="3018340"/>
    <lineage>
        <taxon>Bacteria</taxon>
        <taxon>Pseudomonadati</taxon>
        <taxon>Pseudomonadota</taxon>
        <taxon>Gammaproteobacteria</taxon>
        <taxon>Pseudomonadales</taxon>
        <taxon>Pseudomonadaceae</taxon>
        <taxon>Pseudomonas</taxon>
    </lineage>
</organism>
<dbReference type="CDD" id="cd13128">
    <property type="entry name" value="MATE_Wzx_like"/>
    <property type="match status" value="1"/>
</dbReference>
<feature type="transmembrane region" description="Helical" evidence="5">
    <location>
        <begin position="234"/>
        <end position="256"/>
    </location>
</feature>
<dbReference type="Pfam" id="PF01943">
    <property type="entry name" value="Polysacc_synt"/>
    <property type="match status" value="1"/>
</dbReference>
<feature type="transmembrane region" description="Helical" evidence="5">
    <location>
        <begin position="153"/>
        <end position="171"/>
    </location>
</feature>
<feature type="transmembrane region" description="Helical" evidence="5">
    <location>
        <begin position="87"/>
        <end position="105"/>
    </location>
</feature>
<feature type="transmembrane region" description="Helical" evidence="5">
    <location>
        <begin position="43"/>
        <end position="67"/>
    </location>
</feature>
<feature type="transmembrane region" description="Helical" evidence="5">
    <location>
        <begin position="307"/>
        <end position="327"/>
    </location>
</feature>
<reference evidence="6 7" key="1">
    <citation type="submission" date="2023-01" db="EMBL/GenBank/DDBJ databases">
        <title>Pseudomonas SA3-5T sp. nov., isolated from tidal flat sediment.</title>
        <authorList>
            <person name="Kim H.S."/>
            <person name="Kim J.-S."/>
            <person name="Suh M.K."/>
            <person name="Eom M.K."/>
            <person name="Lee J.-S."/>
        </authorList>
    </citation>
    <scope>NUCLEOTIDE SEQUENCE [LARGE SCALE GENOMIC DNA]</scope>
    <source>
        <strain evidence="6 7">SA3-5</strain>
    </source>
</reference>
<dbReference type="InterPro" id="IPR002797">
    <property type="entry name" value="Polysacc_synth"/>
</dbReference>
<gene>
    <name evidence="6" type="ORF">PH586_19185</name>
</gene>
<evidence type="ECO:0000256" key="2">
    <source>
        <dbReference type="ARBA" id="ARBA00022692"/>
    </source>
</evidence>
<dbReference type="RefSeq" id="WP_271349407.1">
    <property type="nucleotide sequence ID" value="NZ_JAQJZJ010000010.1"/>
</dbReference>
<keyword evidence="2 5" id="KW-0812">Transmembrane</keyword>
<name>A0ABT4XJV7_9PSED</name>
<dbReference type="PANTHER" id="PTHR43424:SF1">
    <property type="entry name" value="LOCUS PUTATIVE PROTEIN 1-RELATED"/>
    <property type="match status" value="1"/>
</dbReference>
<feature type="transmembrane region" description="Helical" evidence="5">
    <location>
        <begin position="111"/>
        <end position="132"/>
    </location>
</feature>
<sequence length="433" mass="47443">MMGKKQAVKAVSLLWLGSILGAGCAFFTQVLLARALGPATLGAFAAALGVVILVAPLASFGVGGFWLKVFGQEGWQAVRWLRGSLKYALVTTCLVLAALLAWAAFGPHDVTTRGLLIVLSSYLLGQVAVELVSAKLQLEERYLALAIWQFLPHLLRLLLVVMLFLAMVKLLTLWNIAYAYTVISIGVFILGAFFMWRMYCGQLALKGHGEKNVQAEQPVAIASIREVIVQSWPFGLAGVFHLIYFQSDIILLKYIAGNAAAGIYNVAFVIMAAVYMLPSVIYQKFLLPKIHRWAIHDRQRFYKVYRAGNWVMLVSGLLSMLAIWLLAPWGVHLLFGEQYMSAVLPLSILALAAPVRFVATSVGSTLVTQNNMHRKVYYMGVTAMINLGLNFFLIPTYGVMGAAVATVVSEVVLLLIYFWGARAVFSNDTGAAV</sequence>
<evidence type="ECO:0000313" key="7">
    <source>
        <dbReference type="Proteomes" id="UP001212042"/>
    </source>
</evidence>
<evidence type="ECO:0000256" key="4">
    <source>
        <dbReference type="ARBA" id="ARBA00023136"/>
    </source>
</evidence>
<dbReference type="Proteomes" id="UP001212042">
    <property type="component" value="Unassembled WGS sequence"/>
</dbReference>
<comment type="caution">
    <text evidence="6">The sequence shown here is derived from an EMBL/GenBank/DDBJ whole genome shotgun (WGS) entry which is preliminary data.</text>
</comment>
<feature type="transmembrane region" description="Helical" evidence="5">
    <location>
        <begin position="376"/>
        <end position="394"/>
    </location>
</feature>
<accession>A0ABT4XJV7</accession>
<keyword evidence="7" id="KW-1185">Reference proteome</keyword>